<dbReference type="GO" id="GO:0006508">
    <property type="term" value="P:proteolysis"/>
    <property type="evidence" value="ECO:0007669"/>
    <property type="project" value="UniProtKB-KW"/>
</dbReference>
<dbReference type="CDD" id="cd07473">
    <property type="entry name" value="Peptidases_S8_Subtilisin_like"/>
    <property type="match status" value="1"/>
</dbReference>
<evidence type="ECO:0000313" key="8">
    <source>
        <dbReference type="EMBL" id="OGF35091.1"/>
    </source>
</evidence>
<dbReference type="PROSITE" id="PS00136">
    <property type="entry name" value="SUBTILASE_ASP"/>
    <property type="match status" value="1"/>
</dbReference>
<keyword evidence="6" id="KW-0732">Signal</keyword>
<feature type="active site" description="Charge relay system" evidence="5">
    <location>
        <position position="299"/>
    </location>
</feature>
<evidence type="ECO:0000256" key="3">
    <source>
        <dbReference type="ARBA" id="ARBA00022801"/>
    </source>
</evidence>
<dbReference type="SUPFAM" id="SSF52743">
    <property type="entry name" value="Subtilisin-like"/>
    <property type="match status" value="1"/>
</dbReference>
<dbReference type="Gene3D" id="2.130.10.130">
    <property type="entry name" value="Integrin alpha, N-terminal"/>
    <property type="match status" value="1"/>
</dbReference>
<dbReference type="InterPro" id="IPR000209">
    <property type="entry name" value="Peptidase_S8/S53_dom"/>
</dbReference>
<sequence length="682" mass="71497">MFLMSALVLFCFTFGFAVQAAEDPYYAQQWYLNKIKAPEAWQKSKGSSSVIVAVLDTGVAIDHPDLTGNIWINADETPADGVDNDHNGYIDDVNGWDFVTNKADPRPKITGNFSSTAVNHGTFVAGIISAVHDNGQGTKGVTANVRIMPLLVLDASGWGGSDSVSKAIDYAVANGAQIINLSFGGYEHSLKLKNSIINAYNSGILIVAAAGNALDGELVGKDATTNPIYPICYDKELGKNMILGVIASTSQDRVAEFSNYGAGCIDIAAPGTNIAGLLYQNSKYTAFQKYYDTGWNGTSFSAAMVSGAAALLKSVDMSLSPDKMIQTLTEESGMLFVSDQKWTNKVGSGILNIQNAITKLFGTILTTITNVVTPSPSAPVVAGSDILVATKSGGNGVIRVFDSTFKKKKDIEAFAGVGTKGMNLYVADVNGGLSDIVVGEVKGVKQPFVRVVDDSGAILSSFAPFDANFAGGVEVAAGNVDNDAAVEIVVAPESGMKPIVKIFDLAGNLKRQFLAYNETFTGGINLAVGDVDKDGKNEIITAPHKGLMPKIKIFDGTGKVKKDILAYGATFMGGVNISLADVDNNGQLDIITGAGPGGSAHVQAFAYSGAKLVSFVAYSAGFSGGVEVKGIDWNKDGKTEIITAAGPGGGPHVKIFNKSGNLVKEFFAFENSFTFGINIEAK</sequence>
<dbReference type="InterPro" id="IPR034204">
    <property type="entry name" value="PfSUB1-like_cat_dom"/>
</dbReference>
<protein>
    <recommendedName>
        <fullName evidence="7">Peptidase S8/S53 domain-containing protein</fullName>
    </recommendedName>
</protein>
<dbReference type="PROSITE" id="PS00137">
    <property type="entry name" value="SUBTILASE_HIS"/>
    <property type="match status" value="1"/>
</dbReference>
<dbReference type="Proteomes" id="UP000178656">
    <property type="component" value="Unassembled WGS sequence"/>
</dbReference>
<evidence type="ECO:0000256" key="1">
    <source>
        <dbReference type="ARBA" id="ARBA00011073"/>
    </source>
</evidence>
<dbReference type="InterPro" id="IPR022398">
    <property type="entry name" value="Peptidase_S8_His-AS"/>
</dbReference>
<dbReference type="PANTHER" id="PTHR43806:SF11">
    <property type="entry name" value="CEREVISIN-RELATED"/>
    <property type="match status" value="1"/>
</dbReference>
<organism evidence="8 9">
    <name type="scientific">Candidatus Falkowbacteria bacterium RIFOXYC2_FULL_48_21</name>
    <dbReference type="NCBI Taxonomy" id="1798005"/>
    <lineage>
        <taxon>Bacteria</taxon>
        <taxon>Candidatus Falkowiibacteriota</taxon>
    </lineage>
</organism>
<keyword evidence="2 5" id="KW-0645">Protease</keyword>
<dbReference type="InterPro" id="IPR028994">
    <property type="entry name" value="Integrin_alpha_N"/>
</dbReference>
<feature type="domain" description="Peptidase S8/S53" evidence="7">
    <location>
        <begin position="48"/>
        <end position="349"/>
    </location>
</feature>
<evidence type="ECO:0000256" key="4">
    <source>
        <dbReference type="ARBA" id="ARBA00022825"/>
    </source>
</evidence>
<evidence type="ECO:0000256" key="2">
    <source>
        <dbReference type="ARBA" id="ARBA00022670"/>
    </source>
</evidence>
<dbReference type="GO" id="GO:0004252">
    <property type="term" value="F:serine-type endopeptidase activity"/>
    <property type="evidence" value="ECO:0007669"/>
    <property type="project" value="UniProtKB-UniRule"/>
</dbReference>
<evidence type="ECO:0000313" key="9">
    <source>
        <dbReference type="Proteomes" id="UP000178656"/>
    </source>
</evidence>
<dbReference type="InterPro" id="IPR023827">
    <property type="entry name" value="Peptidase_S8_Asp-AS"/>
</dbReference>
<gene>
    <name evidence="8" type="ORF">A2482_01000</name>
</gene>
<dbReference type="Gene3D" id="3.40.50.200">
    <property type="entry name" value="Peptidase S8/S53 domain"/>
    <property type="match status" value="1"/>
</dbReference>
<evidence type="ECO:0000256" key="6">
    <source>
        <dbReference type="SAM" id="SignalP"/>
    </source>
</evidence>
<name>A0A1F5T9H6_9BACT</name>
<dbReference type="PROSITE" id="PS51892">
    <property type="entry name" value="SUBTILASE"/>
    <property type="match status" value="1"/>
</dbReference>
<evidence type="ECO:0000256" key="5">
    <source>
        <dbReference type="PROSITE-ProRule" id="PRU01240"/>
    </source>
</evidence>
<dbReference type="PANTHER" id="PTHR43806">
    <property type="entry name" value="PEPTIDASE S8"/>
    <property type="match status" value="1"/>
</dbReference>
<feature type="signal peptide" evidence="6">
    <location>
        <begin position="1"/>
        <end position="20"/>
    </location>
</feature>
<comment type="similarity">
    <text evidence="1 5">Belongs to the peptidase S8 family.</text>
</comment>
<dbReference type="SUPFAM" id="SSF69318">
    <property type="entry name" value="Integrin alpha N-terminal domain"/>
    <property type="match status" value="1"/>
</dbReference>
<dbReference type="Pfam" id="PF00082">
    <property type="entry name" value="Peptidase_S8"/>
    <property type="match status" value="1"/>
</dbReference>
<accession>A0A1F5T9H6</accession>
<dbReference type="PRINTS" id="PR00723">
    <property type="entry name" value="SUBTILISIN"/>
</dbReference>
<feature type="active site" description="Charge relay system" evidence="5">
    <location>
        <position position="56"/>
    </location>
</feature>
<reference evidence="8 9" key="1">
    <citation type="journal article" date="2016" name="Nat. Commun.">
        <title>Thousands of microbial genomes shed light on interconnected biogeochemical processes in an aquifer system.</title>
        <authorList>
            <person name="Anantharaman K."/>
            <person name="Brown C.T."/>
            <person name="Hug L.A."/>
            <person name="Sharon I."/>
            <person name="Castelle C.J."/>
            <person name="Probst A.J."/>
            <person name="Thomas B.C."/>
            <person name="Singh A."/>
            <person name="Wilkins M.J."/>
            <person name="Karaoz U."/>
            <person name="Brodie E.L."/>
            <person name="Williams K.H."/>
            <person name="Hubbard S.S."/>
            <person name="Banfield J.F."/>
        </authorList>
    </citation>
    <scope>NUCLEOTIDE SEQUENCE [LARGE SCALE GENOMIC DNA]</scope>
</reference>
<keyword evidence="4 5" id="KW-0720">Serine protease</keyword>
<feature type="active site" description="Charge relay system" evidence="5">
    <location>
        <position position="120"/>
    </location>
</feature>
<dbReference type="InterPro" id="IPR015500">
    <property type="entry name" value="Peptidase_S8_subtilisin-rel"/>
</dbReference>
<feature type="chain" id="PRO_5009521351" description="Peptidase S8/S53 domain-containing protein" evidence="6">
    <location>
        <begin position="21"/>
        <end position="682"/>
    </location>
</feature>
<dbReference type="EMBL" id="MFGM01000057">
    <property type="protein sequence ID" value="OGF35091.1"/>
    <property type="molecule type" value="Genomic_DNA"/>
</dbReference>
<dbReference type="InterPro" id="IPR050131">
    <property type="entry name" value="Peptidase_S8_subtilisin-like"/>
</dbReference>
<evidence type="ECO:0000259" key="7">
    <source>
        <dbReference type="Pfam" id="PF00082"/>
    </source>
</evidence>
<dbReference type="AlphaFoldDB" id="A0A1F5T9H6"/>
<comment type="caution">
    <text evidence="8">The sequence shown here is derived from an EMBL/GenBank/DDBJ whole genome shotgun (WGS) entry which is preliminary data.</text>
</comment>
<proteinExistence type="inferred from homology"/>
<dbReference type="InterPro" id="IPR036852">
    <property type="entry name" value="Peptidase_S8/S53_dom_sf"/>
</dbReference>
<keyword evidence="3 5" id="KW-0378">Hydrolase</keyword>